<dbReference type="Proteomes" id="UP000005463">
    <property type="component" value="Unassembled WGS sequence"/>
</dbReference>
<sequence>MNSASFRRGSSPEASIRAMSASRAGTGSTGWPAASKHCRPRPASNPAPASLVLLPPSATKKRRTPSSSSVRIASPIPRVLRASTGTLMPTASVMPTISAVSTIAVRASITPTAASCAASDAPATRSARRVPPPASIASSVPSPPSAIGQQRTTASGRARRMPVAIASATCSAESEPLNESGAMTTTGADGWCGMVSPGSVIGVKNGAATVAHPQSELTGWRARGGYGVRHSDDPRALPCTGAGGTRGRTPVMRIWRYEENCLLE</sequence>
<evidence type="ECO:0000256" key="1">
    <source>
        <dbReference type="SAM" id="MobiDB-lite"/>
    </source>
</evidence>
<name>B1FLW7_9BURK</name>
<feature type="region of interest" description="Disordered" evidence="1">
    <location>
        <begin position="123"/>
        <end position="160"/>
    </location>
</feature>
<evidence type="ECO:0000313" key="3">
    <source>
        <dbReference type="Proteomes" id="UP000005463"/>
    </source>
</evidence>
<dbReference type="AlphaFoldDB" id="B1FLW7"/>
<protein>
    <submittedName>
        <fullName evidence="2">Uncharacterized protein</fullName>
    </submittedName>
</protein>
<feature type="region of interest" description="Disordered" evidence="1">
    <location>
        <begin position="1"/>
        <end position="70"/>
    </location>
</feature>
<proteinExistence type="predicted"/>
<organism evidence="2 3">
    <name type="scientific">Burkholderia ambifaria IOP40-10</name>
    <dbReference type="NCBI Taxonomy" id="396596"/>
    <lineage>
        <taxon>Bacteria</taxon>
        <taxon>Pseudomonadati</taxon>
        <taxon>Pseudomonadota</taxon>
        <taxon>Betaproteobacteria</taxon>
        <taxon>Burkholderiales</taxon>
        <taxon>Burkholderiaceae</taxon>
        <taxon>Burkholderia</taxon>
        <taxon>Burkholderia cepacia complex</taxon>
    </lineage>
</organism>
<comment type="caution">
    <text evidence="2">The sequence shown here is derived from an EMBL/GenBank/DDBJ whole genome shotgun (WGS) entry which is preliminary data.</text>
</comment>
<dbReference type="AntiFam" id="ANF00136">
    <property type="entry name" value="Shadow ORF (opposite garK)"/>
</dbReference>
<dbReference type="EMBL" id="ABLC01000181">
    <property type="protein sequence ID" value="EDT01446.1"/>
    <property type="molecule type" value="Genomic_DNA"/>
</dbReference>
<feature type="compositionally biased region" description="Low complexity" evidence="1">
    <location>
        <begin position="41"/>
        <end position="58"/>
    </location>
</feature>
<evidence type="ECO:0000313" key="2">
    <source>
        <dbReference type="EMBL" id="EDT01446.1"/>
    </source>
</evidence>
<gene>
    <name evidence="2" type="ORF">BamIOP4010DRAFT_5028</name>
</gene>
<accession>B1FLW7</accession>
<reference evidence="2 3" key="1">
    <citation type="submission" date="2008-03" db="EMBL/GenBank/DDBJ databases">
        <title>Sequencing of the draft genome and assembly of Burkholderia ambifaria IOP40-10.</title>
        <authorList>
            <consortium name="US DOE Joint Genome Institute (JGI-PGF)"/>
            <person name="Copeland A."/>
            <person name="Lucas S."/>
            <person name="Lapidus A."/>
            <person name="Glavina del Rio T."/>
            <person name="Dalin E."/>
            <person name="Tice H."/>
            <person name="Bruce D."/>
            <person name="Goodwin L."/>
            <person name="Pitluck S."/>
            <person name="Larimer F."/>
            <person name="Land M.L."/>
            <person name="Hauser L."/>
            <person name="Tiedje J."/>
            <person name="Richardson P."/>
        </authorList>
    </citation>
    <scope>NUCLEOTIDE SEQUENCE [LARGE SCALE GENOMIC DNA]</scope>
    <source>
        <strain evidence="2 3">IOP40-10</strain>
    </source>
</reference>